<evidence type="ECO:0000256" key="6">
    <source>
        <dbReference type="ARBA" id="ARBA00022796"/>
    </source>
</evidence>
<keyword evidence="10 14" id="KW-1133">Transmembrane helix</keyword>
<dbReference type="Gene3D" id="2.70.150.10">
    <property type="entry name" value="Calcium-transporting ATPase, cytoplasmic transduction domain A"/>
    <property type="match status" value="1"/>
</dbReference>
<comment type="catalytic activity">
    <reaction evidence="14">
        <text>Ca(2+)(in) + ATP + H2O = Ca(2+)(out) + ADP + phosphate + H(+)</text>
        <dbReference type="Rhea" id="RHEA:18105"/>
        <dbReference type="ChEBI" id="CHEBI:15377"/>
        <dbReference type="ChEBI" id="CHEBI:15378"/>
        <dbReference type="ChEBI" id="CHEBI:29108"/>
        <dbReference type="ChEBI" id="CHEBI:30616"/>
        <dbReference type="ChEBI" id="CHEBI:43474"/>
        <dbReference type="ChEBI" id="CHEBI:456216"/>
        <dbReference type="EC" id="7.2.2.10"/>
    </reaction>
</comment>
<feature type="transmembrane region" description="Helical" evidence="14">
    <location>
        <begin position="864"/>
        <end position="885"/>
    </location>
</feature>
<keyword evidence="7 14" id="KW-0067">ATP-binding</keyword>
<evidence type="ECO:0000259" key="16">
    <source>
        <dbReference type="SMART" id="SM00831"/>
    </source>
</evidence>
<organism evidence="17 18">
    <name type="scientific">Bemisia tabaci</name>
    <name type="common">Sweetpotato whitefly</name>
    <name type="synonym">Aleurodes tabaci</name>
    <dbReference type="NCBI Taxonomy" id="7038"/>
    <lineage>
        <taxon>Eukaryota</taxon>
        <taxon>Metazoa</taxon>
        <taxon>Ecdysozoa</taxon>
        <taxon>Arthropoda</taxon>
        <taxon>Hexapoda</taxon>
        <taxon>Insecta</taxon>
        <taxon>Pterygota</taxon>
        <taxon>Neoptera</taxon>
        <taxon>Paraneoptera</taxon>
        <taxon>Hemiptera</taxon>
        <taxon>Sternorrhyncha</taxon>
        <taxon>Aleyrodoidea</taxon>
        <taxon>Aleyrodidae</taxon>
        <taxon>Aleyrodinae</taxon>
        <taxon>Bemisia</taxon>
    </lineage>
</organism>
<dbReference type="Pfam" id="PF00122">
    <property type="entry name" value="E1-E2_ATPase"/>
    <property type="match status" value="1"/>
</dbReference>
<dbReference type="PANTHER" id="PTHR24093:SF369">
    <property type="entry name" value="CALCIUM-TRANSPORTING ATPASE"/>
    <property type="match status" value="1"/>
</dbReference>
<feature type="transmembrane region" description="Helical" evidence="14">
    <location>
        <begin position="951"/>
        <end position="970"/>
    </location>
</feature>
<dbReference type="SUPFAM" id="SSF81665">
    <property type="entry name" value="Calcium ATPase, transmembrane domain M"/>
    <property type="match status" value="1"/>
</dbReference>
<evidence type="ECO:0000313" key="18">
    <source>
        <dbReference type="Proteomes" id="UP001152759"/>
    </source>
</evidence>
<dbReference type="InterPro" id="IPR036412">
    <property type="entry name" value="HAD-like_sf"/>
</dbReference>
<dbReference type="InterPro" id="IPR059000">
    <property type="entry name" value="ATPase_P-type_domA"/>
</dbReference>
<feature type="transmembrane region" description="Helical" evidence="14">
    <location>
        <begin position="1022"/>
        <end position="1047"/>
    </location>
</feature>
<keyword evidence="13 14" id="KW-0472">Membrane</keyword>
<comment type="function">
    <text evidence="14">Catalyzes the hydrolysis of ATP coupled with the transport of calcium.</text>
</comment>
<keyword evidence="3 14" id="KW-0812">Transmembrane</keyword>
<gene>
    <name evidence="17" type="ORF">BEMITA_LOCUS12981</name>
</gene>
<dbReference type="GO" id="GO:0005524">
    <property type="term" value="F:ATP binding"/>
    <property type="evidence" value="ECO:0007669"/>
    <property type="project" value="UniProtKB-KW"/>
</dbReference>
<feature type="domain" description="Cation-transporting P-type ATPase N-terminal" evidence="16">
    <location>
        <begin position="78"/>
        <end position="155"/>
    </location>
</feature>
<keyword evidence="14" id="KW-0106">Calcium</keyword>
<dbReference type="Pfam" id="PF00690">
    <property type="entry name" value="Cation_ATPase_N"/>
    <property type="match status" value="1"/>
</dbReference>
<dbReference type="GO" id="GO:0006825">
    <property type="term" value="P:copper ion transport"/>
    <property type="evidence" value="ECO:0007669"/>
    <property type="project" value="UniProtKB-KW"/>
</dbReference>
<dbReference type="Gene3D" id="3.40.1110.10">
    <property type="entry name" value="Calcium-transporting ATPase, cytoplasmic domain N"/>
    <property type="match status" value="1"/>
</dbReference>
<evidence type="ECO:0000256" key="8">
    <source>
        <dbReference type="ARBA" id="ARBA00022842"/>
    </source>
</evidence>
<feature type="transmembrane region" description="Helical" evidence="14">
    <location>
        <begin position="168"/>
        <end position="186"/>
    </location>
</feature>
<dbReference type="GO" id="GO:0051480">
    <property type="term" value="P:regulation of cytosolic calcium ion concentration"/>
    <property type="evidence" value="ECO:0007669"/>
    <property type="project" value="TreeGrafter"/>
</dbReference>
<dbReference type="FunFam" id="2.70.150.10:FF:000001">
    <property type="entry name" value="Calcium-transporting ATPase"/>
    <property type="match status" value="1"/>
</dbReference>
<keyword evidence="14" id="KW-0109">Calcium transport</keyword>
<dbReference type="GO" id="GO:0005388">
    <property type="term" value="F:P-type calcium transporter activity"/>
    <property type="evidence" value="ECO:0007669"/>
    <property type="project" value="UniProtKB-EC"/>
</dbReference>
<evidence type="ECO:0000313" key="17">
    <source>
        <dbReference type="EMBL" id="CAH0394715.1"/>
    </source>
</evidence>
<dbReference type="InterPro" id="IPR008250">
    <property type="entry name" value="ATPase_P-typ_transduc_dom_A_sf"/>
</dbReference>
<dbReference type="Proteomes" id="UP001152759">
    <property type="component" value="Chromosome 8"/>
</dbReference>
<dbReference type="Gene3D" id="3.40.50.1000">
    <property type="entry name" value="HAD superfamily/HAD-like"/>
    <property type="match status" value="1"/>
</dbReference>
<dbReference type="InterPro" id="IPR006068">
    <property type="entry name" value="ATPase_P-typ_cation-transptr_C"/>
</dbReference>
<evidence type="ECO:0000256" key="3">
    <source>
        <dbReference type="ARBA" id="ARBA00022692"/>
    </source>
</evidence>
<evidence type="ECO:0000256" key="15">
    <source>
        <dbReference type="SAM" id="MobiDB-lite"/>
    </source>
</evidence>
<feature type="region of interest" description="Disordered" evidence="15">
    <location>
        <begin position="1"/>
        <end position="37"/>
    </location>
</feature>
<keyword evidence="18" id="KW-1185">Reference proteome</keyword>
<dbReference type="GO" id="GO:0012505">
    <property type="term" value="C:endomembrane system"/>
    <property type="evidence" value="ECO:0007669"/>
    <property type="project" value="UniProtKB-SubCell"/>
</dbReference>
<comment type="subcellular location">
    <subcellularLocation>
        <location evidence="1">Endomembrane system</location>
        <topology evidence="1">Multi-pass membrane protein</topology>
    </subcellularLocation>
    <subcellularLocation>
        <location evidence="14">Membrane</location>
        <topology evidence="14">Multi-pass membrane protein</topology>
    </subcellularLocation>
</comment>
<feature type="transmembrane region" description="Helical" evidence="14">
    <location>
        <begin position="909"/>
        <end position="931"/>
    </location>
</feature>
<dbReference type="GO" id="GO:0005886">
    <property type="term" value="C:plasma membrane"/>
    <property type="evidence" value="ECO:0007669"/>
    <property type="project" value="TreeGrafter"/>
</dbReference>
<sequence length="1117" mass="126252">MDASKDDKEAKAAVPGAPPPLAVPPGGQVGHQSERRSAKRISVLSAPDKLLEPGKSFGITLYELKVLMGNYGRRSVKALYELGGIEVLCARLRTDSAEGLKDTEQLLKLRKEFFGSNQLPTEEPIPFRVFLLEAMKDYVLYMLTFVAALSMVTFIIKSSMGHAGHEWVDGLAIFFCVVATSLTNAVNDYSRHRKFRSLKTRLVHDKEFSVVRNDSAQQIPVEEILVGDVCLLKAGDRIPADGVLIQGTHLTIDESAMTGISDSVKKDERRDVFLLSGTHVMNGIGRMVVTGVGVNSQAGIHLLAEWHEENIFRRHVDATSLAHQSSTVSDHMFPAERPMNENLDHDSYLQKKLSLVAVKISYVATALAVVVTLILILRFTATQYSFNDDRFEVVSFLGYTMHFIFIGVSILLVAIPEGLPMSIAIGLTYTVKQMLKDNCLVRHINACEKMGNATSICCDKTGVLTTNRMAVVQAFISQVPWRTIPQFQLLPKTVGELIVESIAYNCSYISNVIPSDRIGALPSYVGNRTECALLRFSLNLGQDYHSLRKKIPEEDLVHVYPFDSERKMMSTVIQTERGYRVFTKGATEVILAKCSRFHAEDSAVKPMTEKDLKSFLYKVNNPMANDGLRTIAIAYRDFRDKYECWEDEKEVVKDMILLCILGIEDPIRPEAPLAIRQCQEAGVTVRMLTGDNIHTAHAIAVKCGILEKDDNHLVLDSKTFNKRIRGEQGVIDQRLMDKIWPNLRVLARCSSKDKYTLVKGILESNFNNKSEVVAVIGRETRDALVLKRSDIGFGLNMTGTDVTKESCDIILLDDSFGSILKALLWGRNLYDNFCKFLQFQAIISLTAVTLTVACAFTFNNSPFATIQLVYINVSMNLIASMVLATENPNEAIIYRPPYGRNYPIITKKLLVNILGHSMYQMCILFVLVYYGERIFKVPSGRQDSAGDIIPTQHFTIVFNVFALFNLFNLLNCTKINNQRNIFKGFLDNHFLVLVWVSLIIVQFLIVQYGHDIFLTKRLNSQQWQWCLAIAASIFVWHQILLTIQYYYREQLREELDYRAPEVVLEQDRGNYPREENRPREMWSNAINEARIKIRIVNMWKKLVDNKDETEDTQVSKV</sequence>
<keyword evidence="5 14" id="KW-0547">Nucleotide-binding</keyword>
<name>A0A9P0AKF3_BEMTA</name>
<dbReference type="SUPFAM" id="SSF81653">
    <property type="entry name" value="Calcium ATPase, transduction domain A"/>
    <property type="match status" value="1"/>
</dbReference>
<evidence type="ECO:0000256" key="12">
    <source>
        <dbReference type="ARBA" id="ARBA00023065"/>
    </source>
</evidence>
<feature type="transmembrane region" description="Helical" evidence="14">
    <location>
        <begin position="360"/>
        <end position="381"/>
    </location>
</feature>
<dbReference type="EC" id="7.2.2.10" evidence="14"/>
<dbReference type="Pfam" id="PF00689">
    <property type="entry name" value="Cation_ATPase_C"/>
    <property type="match status" value="1"/>
</dbReference>
<evidence type="ECO:0000256" key="14">
    <source>
        <dbReference type="RuleBase" id="RU361146"/>
    </source>
</evidence>
<keyword evidence="2 14" id="KW-0813">Transport</keyword>
<dbReference type="PRINTS" id="PR00119">
    <property type="entry name" value="CATATPASE"/>
</dbReference>
<evidence type="ECO:0000256" key="7">
    <source>
        <dbReference type="ARBA" id="ARBA00022840"/>
    </source>
</evidence>
<evidence type="ECO:0000256" key="10">
    <source>
        <dbReference type="ARBA" id="ARBA00022989"/>
    </source>
</evidence>
<dbReference type="InterPro" id="IPR023214">
    <property type="entry name" value="HAD_sf"/>
</dbReference>
<dbReference type="InterPro" id="IPR006408">
    <property type="entry name" value="P-type_ATPase_IIB"/>
</dbReference>
<dbReference type="NCBIfam" id="TIGR01517">
    <property type="entry name" value="ATPase-IIB_Ca"/>
    <property type="match status" value="1"/>
</dbReference>
<dbReference type="FunFam" id="3.40.50.1000:FF:000144">
    <property type="entry name" value="copper-transporting ATPase 1 isoform X2"/>
    <property type="match status" value="1"/>
</dbReference>
<dbReference type="InterPro" id="IPR004014">
    <property type="entry name" value="ATPase_P-typ_cation-transptr_N"/>
</dbReference>
<dbReference type="Gene3D" id="1.20.1110.10">
    <property type="entry name" value="Calcium-transporting ATPase, transmembrane domain"/>
    <property type="match status" value="2"/>
</dbReference>
<feature type="transmembrane region" description="Helical" evidence="14">
    <location>
        <begin position="836"/>
        <end position="858"/>
    </location>
</feature>
<keyword evidence="12 14" id="KW-0406">Ion transport</keyword>
<keyword evidence="11" id="KW-0186">Copper</keyword>
<feature type="transmembrane region" description="Helical" evidence="14">
    <location>
        <begin position="138"/>
        <end position="156"/>
    </location>
</feature>
<evidence type="ECO:0000256" key="5">
    <source>
        <dbReference type="ARBA" id="ARBA00022741"/>
    </source>
</evidence>
<evidence type="ECO:0000256" key="11">
    <source>
        <dbReference type="ARBA" id="ARBA00023008"/>
    </source>
</evidence>
<dbReference type="InterPro" id="IPR023298">
    <property type="entry name" value="ATPase_P-typ_TM_dom_sf"/>
</dbReference>
<dbReference type="AlphaFoldDB" id="A0A9P0AKF3"/>
<dbReference type="KEGG" id="btab:109033967"/>
<comment type="similarity">
    <text evidence="14">Belongs to the cation transport ATPase (P-type) (TC 3.A.3) family.</text>
</comment>
<reference evidence="17" key="1">
    <citation type="submission" date="2021-12" db="EMBL/GenBank/DDBJ databases">
        <authorList>
            <person name="King R."/>
        </authorList>
    </citation>
    <scope>NUCLEOTIDE SEQUENCE</scope>
</reference>
<evidence type="ECO:0000256" key="4">
    <source>
        <dbReference type="ARBA" id="ARBA00022723"/>
    </source>
</evidence>
<proteinExistence type="inferred from homology"/>
<feature type="compositionally biased region" description="Basic and acidic residues" evidence="15">
    <location>
        <begin position="1"/>
        <end position="11"/>
    </location>
</feature>
<keyword evidence="6" id="KW-0187">Copper transport</keyword>
<keyword evidence="8" id="KW-0460">Magnesium</keyword>
<feature type="transmembrane region" description="Helical" evidence="14">
    <location>
        <begin position="393"/>
        <end position="415"/>
    </location>
</feature>
<keyword evidence="4" id="KW-0479">Metal-binding</keyword>
<keyword evidence="9" id="KW-1278">Translocase</keyword>
<evidence type="ECO:0000256" key="13">
    <source>
        <dbReference type="ARBA" id="ARBA00023136"/>
    </source>
</evidence>
<dbReference type="SUPFAM" id="SSF56784">
    <property type="entry name" value="HAD-like"/>
    <property type="match status" value="1"/>
</dbReference>
<dbReference type="EMBL" id="OU963869">
    <property type="protein sequence ID" value="CAH0394715.1"/>
    <property type="molecule type" value="Genomic_DNA"/>
</dbReference>
<evidence type="ECO:0000256" key="9">
    <source>
        <dbReference type="ARBA" id="ARBA00022967"/>
    </source>
</evidence>
<accession>A0A9P0AKF3</accession>
<dbReference type="InterPro" id="IPR023299">
    <property type="entry name" value="ATPase_P-typ_cyto_dom_N"/>
</dbReference>
<dbReference type="PANTHER" id="PTHR24093">
    <property type="entry name" value="CATION TRANSPORTING ATPASE"/>
    <property type="match status" value="1"/>
</dbReference>
<protein>
    <recommendedName>
        <fullName evidence="14">Calcium-transporting ATPase</fullName>
        <ecNumber evidence="14">7.2.2.10</ecNumber>
    </recommendedName>
</protein>
<dbReference type="GO" id="GO:0046872">
    <property type="term" value="F:metal ion binding"/>
    <property type="evidence" value="ECO:0007669"/>
    <property type="project" value="UniProtKB-KW"/>
</dbReference>
<dbReference type="Pfam" id="PF13246">
    <property type="entry name" value="Cation_ATPase"/>
    <property type="match status" value="1"/>
</dbReference>
<dbReference type="PRINTS" id="PR00121">
    <property type="entry name" value="NAKATPASE"/>
</dbReference>
<dbReference type="SUPFAM" id="SSF81660">
    <property type="entry name" value="Metal cation-transporting ATPase, ATP-binding domain N"/>
    <property type="match status" value="1"/>
</dbReference>
<dbReference type="SMART" id="SM00831">
    <property type="entry name" value="Cation_ATPase_N"/>
    <property type="match status" value="1"/>
</dbReference>
<feature type="transmembrane region" description="Helical" evidence="14">
    <location>
        <begin position="990"/>
        <end position="1010"/>
    </location>
</feature>
<evidence type="ECO:0000256" key="2">
    <source>
        <dbReference type="ARBA" id="ARBA00022448"/>
    </source>
</evidence>
<evidence type="ECO:0000256" key="1">
    <source>
        <dbReference type="ARBA" id="ARBA00004127"/>
    </source>
</evidence>